<dbReference type="SMART" id="SM00672">
    <property type="entry name" value="CAP10"/>
    <property type="match status" value="1"/>
</dbReference>
<organism evidence="3 4">
    <name type="scientific">Sarocladium strictum</name>
    <name type="common">Black bundle disease fungus</name>
    <name type="synonym">Acremonium strictum</name>
    <dbReference type="NCBI Taxonomy" id="5046"/>
    <lineage>
        <taxon>Eukaryota</taxon>
        <taxon>Fungi</taxon>
        <taxon>Dikarya</taxon>
        <taxon>Ascomycota</taxon>
        <taxon>Pezizomycotina</taxon>
        <taxon>Sordariomycetes</taxon>
        <taxon>Hypocreomycetidae</taxon>
        <taxon>Hypocreales</taxon>
        <taxon>Sarocladiaceae</taxon>
        <taxon>Sarocladium</taxon>
    </lineage>
</organism>
<gene>
    <name evidence="3" type="ORF">NLU13_3885</name>
</gene>
<evidence type="ECO:0000313" key="4">
    <source>
        <dbReference type="Proteomes" id="UP001175261"/>
    </source>
</evidence>
<feature type="domain" description="Glycosyl transferase CAP10" evidence="2">
    <location>
        <begin position="554"/>
        <end position="842"/>
    </location>
</feature>
<feature type="chain" id="PRO_5041311642" description="Glycosyl transferase CAP10 domain-containing protein" evidence="1">
    <location>
        <begin position="24"/>
        <end position="849"/>
    </location>
</feature>
<proteinExistence type="predicted"/>
<dbReference type="Pfam" id="PF05686">
    <property type="entry name" value="Glyco_transf_90"/>
    <property type="match status" value="1"/>
</dbReference>
<accession>A0AA39GHV1</accession>
<dbReference type="InterPro" id="IPR051091">
    <property type="entry name" value="O-Glucosyltr/Glycosyltrsf_90"/>
</dbReference>
<dbReference type="Proteomes" id="UP001175261">
    <property type="component" value="Unassembled WGS sequence"/>
</dbReference>
<dbReference type="PANTHER" id="PTHR12203">
    <property type="entry name" value="KDEL LYS-ASP-GLU-LEU CONTAINING - RELATED"/>
    <property type="match status" value="1"/>
</dbReference>
<dbReference type="AlphaFoldDB" id="A0AA39GHV1"/>
<reference evidence="3" key="1">
    <citation type="submission" date="2022-10" db="EMBL/GenBank/DDBJ databases">
        <title>Determination and structural analysis of whole genome sequence of Sarocladium strictum F4-1.</title>
        <authorList>
            <person name="Hu L."/>
            <person name="Jiang Y."/>
        </authorList>
    </citation>
    <scope>NUCLEOTIDE SEQUENCE</scope>
    <source>
        <strain evidence="3">F4-1</strain>
    </source>
</reference>
<dbReference type="EMBL" id="JAPDFR010000003">
    <property type="protein sequence ID" value="KAK0387640.1"/>
    <property type="molecule type" value="Genomic_DNA"/>
</dbReference>
<comment type="caution">
    <text evidence="3">The sequence shown here is derived from an EMBL/GenBank/DDBJ whole genome shotgun (WGS) entry which is preliminary data.</text>
</comment>
<name>A0AA39GHV1_SARSR</name>
<evidence type="ECO:0000256" key="1">
    <source>
        <dbReference type="SAM" id="SignalP"/>
    </source>
</evidence>
<dbReference type="InterPro" id="IPR006598">
    <property type="entry name" value="CAP10"/>
</dbReference>
<dbReference type="PANTHER" id="PTHR12203:SF61">
    <property type="entry name" value="CAPSULE PROTEIN"/>
    <property type="match status" value="1"/>
</dbReference>
<keyword evidence="4" id="KW-1185">Reference proteome</keyword>
<evidence type="ECO:0000259" key="2">
    <source>
        <dbReference type="SMART" id="SM00672"/>
    </source>
</evidence>
<evidence type="ECO:0000313" key="3">
    <source>
        <dbReference type="EMBL" id="KAK0387640.1"/>
    </source>
</evidence>
<sequence length="849" mass="95418">MASPQRGGTVVSAFIAVLCTTLSHYLSTRQSELYSEVICWATLPVLFRFGKRFEPSFPAKESFQAKNFAIHQGFPTASQQGSVSSQPSGPLWVITLGVTVVTIYKTEVPSIELYPLLTPLFWSFQTIYAPIRPKLEASEPGILSTIHDTLFGTTLVAVFSVVALPNCTLDRVVLSIVPTFALLLIYVSLSPTDKRGKRLIPSVAFEDAVEPISQRIVPTLLGVLGVQILVFGFPRSQLIPTVALGIVKATSWYFVSRVASSSSWRAATSIGTFSMLATADPLAYDSDFRALSYIIASLLAIAQVIGMLPKTAVLKPCLWIFASMPLISYLATRSAIINAETLAQGFEKSGRLHPVESLILDAKTDFESLLNKQSKTFGAACSEYRRRYGIDPPPGFEAWYEFAVSHQSPIIDDFDTIHASVSPFWKLDGQSVARLMQEAQDVQGSELWQCSFSGRSSQTACEHPHRDYDRHVSFLFNKLMGELQGALPDVDFLVNHFDEPALLIPPPRADSGESLEQESFQMTYMSKRPTWQTITKFCAPRHHLHDGAPQHALDVSSLPFVTNLTSAIDLCQHAEYSGLHGFLRSPTSFRLIEGRVPLLSAGVPSVMGDIVFPSPAYLEEEFQYDESRDVDWEHNRNELYWAGATTGGFAQDEHWREFHRQRFVTMAQNLDRGHTYSHLDGGKESVKRVDSSFLNRRRFNVAFTKFVGCDLSHCRDQRAYYNFESVADKDQALRSRLAFDMDGNGISGRYYKLLASRSTPLKLTVFREWHDDRLVPWYHYIPVSLGMEELPELVMYLTSTESGKRRAREIAENGRDWYSKAFREVDMTIYLYRLLLELARLQDPGRKAS</sequence>
<feature type="signal peptide" evidence="1">
    <location>
        <begin position="1"/>
        <end position="23"/>
    </location>
</feature>
<keyword evidence="1" id="KW-0732">Signal</keyword>
<protein>
    <recommendedName>
        <fullName evidence="2">Glycosyl transferase CAP10 domain-containing protein</fullName>
    </recommendedName>
</protein>